<dbReference type="PANTHER" id="PTHR10343:SF84">
    <property type="entry name" value="5'-AMP-ACTIVATED PROTEIN KINASE SUBUNIT BETA-1"/>
    <property type="match status" value="1"/>
</dbReference>
<dbReference type="GO" id="GO:0005634">
    <property type="term" value="C:nucleus"/>
    <property type="evidence" value="ECO:0007669"/>
    <property type="project" value="TreeGrafter"/>
</dbReference>
<gene>
    <name evidence="4" type="ORF">BCR35DRAFT_301513</name>
</gene>
<dbReference type="OrthoDB" id="5873279at2759"/>
<dbReference type="InterPro" id="IPR014756">
    <property type="entry name" value="Ig_E-set"/>
</dbReference>
<dbReference type="GO" id="GO:0019901">
    <property type="term" value="F:protein kinase binding"/>
    <property type="evidence" value="ECO:0007669"/>
    <property type="project" value="TreeGrafter"/>
</dbReference>
<dbReference type="GO" id="GO:0005737">
    <property type="term" value="C:cytoplasm"/>
    <property type="evidence" value="ECO:0007669"/>
    <property type="project" value="TreeGrafter"/>
</dbReference>
<dbReference type="STRING" id="106004.A0A1Y2FWJ0"/>
<dbReference type="InterPro" id="IPR050827">
    <property type="entry name" value="CRP1_MDG1_kinase"/>
</dbReference>
<dbReference type="Proteomes" id="UP000193467">
    <property type="component" value="Unassembled WGS sequence"/>
</dbReference>
<keyword evidence="5" id="KW-1185">Reference proteome</keyword>
<dbReference type="Pfam" id="PF16561">
    <property type="entry name" value="AMPK1_CBM"/>
    <property type="match status" value="1"/>
</dbReference>
<accession>A0A1Y2FWJ0</accession>
<dbReference type="GO" id="GO:0007165">
    <property type="term" value="P:signal transduction"/>
    <property type="evidence" value="ECO:0007669"/>
    <property type="project" value="TreeGrafter"/>
</dbReference>
<evidence type="ECO:0000256" key="1">
    <source>
        <dbReference type="ARBA" id="ARBA00010926"/>
    </source>
</evidence>
<dbReference type="CDD" id="cd02859">
    <property type="entry name" value="E_set_AMPKbeta_like_N"/>
    <property type="match status" value="1"/>
</dbReference>
<dbReference type="GO" id="GO:0031588">
    <property type="term" value="C:nucleotide-activated protein kinase complex"/>
    <property type="evidence" value="ECO:0007669"/>
    <property type="project" value="TreeGrafter"/>
</dbReference>
<proteinExistence type="inferred from homology"/>
<feature type="region of interest" description="Disordered" evidence="2">
    <location>
        <begin position="335"/>
        <end position="370"/>
    </location>
</feature>
<name>A0A1Y2FWJ0_9BASI</name>
<evidence type="ECO:0000259" key="3">
    <source>
        <dbReference type="Pfam" id="PF16561"/>
    </source>
</evidence>
<dbReference type="Gene3D" id="2.60.40.10">
    <property type="entry name" value="Immunoglobulins"/>
    <property type="match status" value="1"/>
</dbReference>
<protein>
    <recommendedName>
        <fullName evidence="3">AMP-activated protein kinase glycogen-binding domain-containing protein</fullName>
    </recommendedName>
</protein>
<dbReference type="InterPro" id="IPR013783">
    <property type="entry name" value="Ig-like_fold"/>
</dbReference>
<comment type="caution">
    <text evidence="4">The sequence shown here is derived from an EMBL/GenBank/DDBJ whole genome shotgun (WGS) entry which is preliminary data.</text>
</comment>
<dbReference type="InParanoid" id="A0A1Y2FWJ0"/>
<reference evidence="4 5" key="1">
    <citation type="submission" date="2016-07" db="EMBL/GenBank/DDBJ databases">
        <title>Pervasive Adenine N6-methylation of Active Genes in Fungi.</title>
        <authorList>
            <consortium name="DOE Joint Genome Institute"/>
            <person name="Mondo S.J."/>
            <person name="Dannebaum R.O."/>
            <person name="Kuo R.C."/>
            <person name="Labutti K."/>
            <person name="Haridas S."/>
            <person name="Kuo A."/>
            <person name="Salamov A."/>
            <person name="Ahrendt S.R."/>
            <person name="Lipzen A."/>
            <person name="Sullivan W."/>
            <person name="Andreopoulos W.B."/>
            <person name="Clum A."/>
            <person name="Lindquist E."/>
            <person name="Daum C."/>
            <person name="Ramamoorthy G.K."/>
            <person name="Gryganskyi A."/>
            <person name="Culley D."/>
            <person name="Magnuson J.K."/>
            <person name="James T.Y."/>
            <person name="O'Malley M.A."/>
            <person name="Stajich J.E."/>
            <person name="Spatafora J.W."/>
            <person name="Visel A."/>
            <person name="Grigoriev I.V."/>
        </authorList>
    </citation>
    <scope>NUCLEOTIDE SEQUENCE [LARGE SCALE GENOMIC DNA]</scope>
    <source>
        <strain evidence="4 5">62-1032</strain>
    </source>
</reference>
<dbReference type="AlphaFoldDB" id="A0A1Y2FWJ0"/>
<comment type="similarity">
    <text evidence="1">Belongs to the 5'-AMP-activated protein kinase beta subunit family.</text>
</comment>
<dbReference type="SUPFAM" id="SSF81296">
    <property type="entry name" value="E set domains"/>
    <property type="match status" value="1"/>
</dbReference>
<feature type="domain" description="AMP-activated protein kinase glycogen-binding" evidence="3">
    <location>
        <begin position="7"/>
        <end position="84"/>
    </location>
</feature>
<dbReference type="InterPro" id="IPR032640">
    <property type="entry name" value="AMPK1_CBM"/>
</dbReference>
<dbReference type="PANTHER" id="PTHR10343">
    <property type="entry name" value="5'-AMP-ACTIVATED PROTEIN KINASE , BETA SUBUNIT"/>
    <property type="match status" value="1"/>
</dbReference>
<sequence>MSGYEHSFVWTGEAEEVIVTGTFDNWSSSVNLSRVGPSQWEAKYSLPFGQRVLYKFVVDGSWRHSAHDSTDLGDTGILNNVLETPALHFPSIPISEPLLHASKLRNVEVVRWDGHRLDVLAGAHSNPSLTFPSLRRLLNLVLNARGGYRFGKLISSSKAKGQGRYEVVIIDDEREKGLVDSGFYVPLQPANTPLPTLQPPLASLLHSHFSTAPSSSAGASTDSFSTALDTSSSFSFSNLGSTSGDYVRVLEVAKCWRLGEEGEKWGVERVKQAWFRVKIVFDPNNDYLPLSLHPSTIPLLSMRYIPPLTLLERSEIEEYLHEHFLEGVETWVKGLGDEDDEEDGESLAWGSSAGESVAGGGSEWGDEVMG</sequence>
<evidence type="ECO:0000313" key="4">
    <source>
        <dbReference type="EMBL" id="ORY88399.1"/>
    </source>
</evidence>
<evidence type="ECO:0000313" key="5">
    <source>
        <dbReference type="Proteomes" id="UP000193467"/>
    </source>
</evidence>
<organism evidence="4 5">
    <name type="scientific">Leucosporidium creatinivorum</name>
    <dbReference type="NCBI Taxonomy" id="106004"/>
    <lineage>
        <taxon>Eukaryota</taxon>
        <taxon>Fungi</taxon>
        <taxon>Dikarya</taxon>
        <taxon>Basidiomycota</taxon>
        <taxon>Pucciniomycotina</taxon>
        <taxon>Microbotryomycetes</taxon>
        <taxon>Leucosporidiales</taxon>
        <taxon>Leucosporidium</taxon>
    </lineage>
</organism>
<evidence type="ECO:0000256" key="2">
    <source>
        <dbReference type="SAM" id="MobiDB-lite"/>
    </source>
</evidence>
<dbReference type="EMBL" id="MCGR01000010">
    <property type="protein sequence ID" value="ORY88399.1"/>
    <property type="molecule type" value="Genomic_DNA"/>
</dbReference>